<keyword evidence="7" id="KW-0175">Coiled coil</keyword>
<sequence>MPNSQPEPVARHYDTLFSPLETEEEPDWLQRATPEQRRRLQEHQKAGRQARAHAMQTFAMLMSLYDFAKTSLSTADRSTFTPATFLAVNQQLRLSVGLQGYTDRSYRRYLDAMLEPSTLRTAKQQAYLATLREEATIATIKGDLGKDGIAILKGILDDFESGSPELDQKTPAVDAMLTQISTLRLGTEVDLDQIIVFGPDLDDAPCIAYVPGHPRHPLKQYKKRTAFFASLRSDWQHPDFQAFMRRFIPLSWQQSVFANWRTPDRVLTLAMTCIPLDQGLRPYVSTQMVKRLLDDARYLLPENAAQVQALNDLDADFASMIEEHLMIGAGVGIRSGEEEQGLPPSDWIAPLHPVKLTNRVNMRWRADLSPYQWQLGSGDAGEPDAHGLYDIAGDKAIRINDAFYRVSKNAQGTWRIHMPRDTQAFSPPLYHNGAGAWHHCLEQPQHWERLALLRRLGPLTLDISDERLLLLARVAGVTNAQLRRVYLLDQAMPALLQYALVRERARNEAALAVDLLKHGKPLPPGYEAPIVKSFRRAASFEAKQAASLHEVINGHRGRRGTDEPTPPTEGHCDTRCNVPSTELFDRWQARLNLGIFEHRFELTQIAPDITVQALRRRFTDMPVLVAQQFLDENRQRIAQQLNLNLPLPEELAEQALESAEQGRLAQALDGFMQPASANQNTWVLAMRLLEFLPGWPTGIALVLRDGGRFGAALASLGTTDVETTSIYLDEEEGWFTEGNDHILAQDMSEYGFYRCILHTLNDAQRSQIGFGQNEPERLFQRLRELATARPLRAALLLDLPVRRHWLVAPAPEPAFRAPNALASDRLFDQEPIVQRLLRLITQAHPRNYALPSSEVEGFIQQLLRNNEPVSEQVQQLEDELILLNRTLDNWVAQASSNDSRRARRRATVELLIGWQARITQHAYSITLNDPALEELPPLPVQLPGINQLVIRNLPITQLPETLLSNLPNLQALDLSTLPLQGLPQTLGTLQRLRRLDLSQTRLTPTALSPLASLPRLEYLLLNDIDRTLSNWTAEQMAYITSVQTLRSLEIAGSSTEFGPGVFARLATLPALETLALNSNQITLTRQDIQDLANLTHLRRLNLSNNPLGLTPDVSRMLALEELDLSSSLTPLTQWPNGVEHLPRIHCIDLRRTLLSEVPVGAGALRGLRIHSAHISMPSYARFVMERQRAHLPIQPPDTESDSDSQTSSDDSEEHPITPEANWQTRAIALLAGMSASEHQQASELINGTHPSRVEFFSLLLRLSNSRQARDIGTTMQKRLHAVIRGALSTQLRQALYETAGEAVTCTDRDALVFSKLETLVEADQALQSHTDETATAALLALGTSHWRAHRLAEYVASNVTAWRQQGHGIEYSELELFFRIALAKRLGLRNQPVTQVYTGYTTWVTTAMLDAGEAAVLADQAHLLPGYLQAQPYWQRYLRYAHAPRLTVIHRWRERVGEYLDALGSADELPPTLSEREQGYLRQVLIDSGLLSPLETLRPDLRLNSAQVRDAYDALQRLVERAELDLTRDILLSQAHQDNSPQPGPSRRP</sequence>
<keyword evidence="3" id="KW-0433">Leucine-rich repeat</keyword>
<evidence type="ECO:0000256" key="7">
    <source>
        <dbReference type="SAM" id="Coils"/>
    </source>
</evidence>
<evidence type="ECO:0000256" key="6">
    <source>
        <dbReference type="PROSITE-ProRule" id="PRU01398"/>
    </source>
</evidence>
<feature type="region of interest" description="Disordered" evidence="8">
    <location>
        <begin position="1192"/>
        <end position="1219"/>
    </location>
</feature>
<feature type="domain" description="NEL" evidence="9">
    <location>
        <begin position="1214"/>
        <end position="1516"/>
    </location>
</feature>
<dbReference type="RefSeq" id="WP_273891076.1">
    <property type="nucleotide sequence ID" value="NZ_JAMDGP010000005.1"/>
</dbReference>
<keyword evidence="6" id="KW-1035">Host cytoplasm</keyword>
<dbReference type="Proteomes" id="UP001148184">
    <property type="component" value="Unassembled WGS sequence"/>
</dbReference>
<organism evidence="10 11">
    <name type="scientific">Pseudomonas rubra</name>
    <dbReference type="NCBI Taxonomy" id="2942627"/>
    <lineage>
        <taxon>Bacteria</taxon>
        <taxon>Pseudomonadati</taxon>
        <taxon>Pseudomonadota</taxon>
        <taxon>Gammaproteobacteria</taxon>
        <taxon>Pseudomonadales</taxon>
        <taxon>Pseudomonadaceae</taxon>
        <taxon>Pseudomonas</taxon>
    </lineage>
</organism>
<evidence type="ECO:0000256" key="1">
    <source>
        <dbReference type="ARBA" id="ARBA00000900"/>
    </source>
</evidence>
<comment type="caution">
    <text evidence="10">The sequence shown here is derived from an EMBL/GenBank/DDBJ whole genome shotgun (WGS) entry which is preliminary data.</text>
</comment>
<evidence type="ECO:0000256" key="4">
    <source>
        <dbReference type="ARBA" id="ARBA00022737"/>
    </source>
</evidence>
<dbReference type="Gene3D" id="1.20.58.360">
    <property type="entry name" value="Shigella T3SS effector IpaH defines"/>
    <property type="match status" value="1"/>
</dbReference>
<dbReference type="Gene3D" id="3.80.10.10">
    <property type="entry name" value="Ribonuclease Inhibitor"/>
    <property type="match status" value="1"/>
</dbReference>
<evidence type="ECO:0000256" key="8">
    <source>
        <dbReference type="SAM" id="MobiDB-lite"/>
    </source>
</evidence>
<evidence type="ECO:0000313" key="10">
    <source>
        <dbReference type="EMBL" id="MDD1012158.1"/>
    </source>
</evidence>
<evidence type="ECO:0000256" key="5">
    <source>
        <dbReference type="ARBA" id="ARBA00023026"/>
    </source>
</evidence>
<dbReference type="SUPFAM" id="SSF52058">
    <property type="entry name" value="L domain-like"/>
    <property type="match status" value="1"/>
</dbReference>
<keyword evidence="6" id="KW-0832">Ubl conjugation</keyword>
<keyword evidence="6" id="KW-0833">Ubl conjugation pathway</keyword>
<keyword evidence="11" id="KW-1185">Reference proteome</keyword>
<accession>A0ABT5P1K8</accession>
<reference evidence="10 11" key="1">
    <citation type="submission" date="2022-05" db="EMBL/GenBank/DDBJ databases">
        <title>Novel Pseudomonas spp. Isolated from a Rainbow Trout Aquaculture Facility.</title>
        <authorList>
            <person name="Testerman T."/>
            <person name="Graf J."/>
        </authorList>
    </citation>
    <scope>NUCLEOTIDE SEQUENCE [LARGE SCALE GENOMIC DNA]</scope>
    <source>
        <strain evidence="10 11">ID1025</strain>
    </source>
</reference>
<dbReference type="PANTHER" id="PTHR48051">
    <property type="match status" value="1"/>
</dbReference>
<keyword evidence="6" id="KW-0964">Secreted</keyword>
<name>A0ABT5P1K8_9PSED</name>
<evidence type="ECO:0000256" key="3">
    <source>
        <dbReference type="ARBA" id="ARBA00022614"/>
    </source>
</evidence>
<keyword evidence="5" id="KW-0843">Virulence</keyword>
<evidence type="ECO:0000313" key="11">
    <source>
        <dbReference type="Proteomes" id="UP001148184"/>
    </source>
</evidence>
<dbReference type="InterPro" id="IPR050216">
    <property type="entry name" value="LRR_domain-containing"/>
</dbReference>
<dbReference type="InterPro" id="IPR032675">
    <property type="entry name" value="LRR_dom_sf"/>
</dbReference>
<feature type="coiled-coil region" evidence="7">
    <location>
        <begin position="859"/>
        <end position="893"/>
    </location>
</feature>
<dbReference type="EC" id="2.3.2.27" evidence="2"/>
<feature type="region of interest" description="Disordered" evidence="8">
    <location>
        <begin position="1"/>
        <end position="49"/>
    </location>
</feature>
<comment type="similarity">
    <text evidence="6">Belongs to the LRR-containing bacterial E3 ligase family.</text>
</comment>
<dbReference type="EMBL" id="JAMDGZ010000001">
    <property type="protein sequence ID" value="MDD1012158.1"/>
    <property type="molecule type" value="Genomic_DNA"/>
</dbReference>
<dbReference type="PANTHER" id="PTHR48051:SF1">
    <property type="entry name" value="RAS SUPPRESSOR PROTEIN 1"/>
    <property type="match status" value="1"/>
</dbReference>
<evidence type="ECO:0000259" key="9">
    <source>
        <dbReference type="PROSITE" id="PS52053"/>
    </source>
</evidence>
<gene>
    <name evidence="10" type="ORF">M5G17_00460</name>
</gene>
<feature type="active site" description="Glycyl thioester intermediate" evidence="6">
    <location>
        <position position="1305"/>
    </location>
</feature>
<comment type="catalytic activity">
    <reaction evidence="1">
        <text>S-ubiquitinyl-[E2 ubiquitin-conjugating enzyme]-L-cysteine + [acceptor protein]-L-lysine = [E2 ubiquitin-conjugating enzyme]-L-cysteine + N(6)-ubiquitinyl-[acceptor protein]-L-lysine.</text>
        <dbReference type="EC" id="2.3.2.27"/>
    </reaction>
</comment>
<proteinExistence type="inferred from homology"/>
<feature type="compositionally biased region" description="Basic and acidic residues" evidence="8">
    <location>
        <begin position="34"/>
        <end position="45"/>
    </location>
</feature>
<keyword evidence="4" id="KW-0677">Repeat</keyword>
<dbReference type="Pfam" id="PF14496">
    <property type="entry name" value="NEL"/>
    <property type="match status" value="1"/>
</dbReference>
<dbReference type="InterPro" id="IPR029487">
    <property type="entry name" value="NEL_dom"/>
</dbReference>
<evidence type="ECO:0000256" key="2">
    <source>
        <dbReference type="ARBA" id="ARBA00012483"/>
    </source>
</evidence>
<comment type="PTM">
    <text evidence="6">Ubiquitinated in the presence of host E1 ubiquitin-activating enzyme, E2 ubiquitin-conjugating enzyme and ubiquitin.</text>
</comment>
<keyword evidence="6" id="KW-0808">Transferase</keyword>
<dbReference type="PROSITE" id="PS52053">
    <property type="entry name" value="NEL"/>
    <property type="match status" value="1"/>
</dbReference>
<protein>
    <recommendedName>
        <fullName evidence="2">RING-type E3 ubiquitin transferase</fullName>
        <ecNumber evidence="2">2.3.2.27</ecNumber>
    </recommendedName>
</protein>